<dbReference type="AlphaFoldDB" id="A0A8C7E7Z3"/>
<protein>
    <submittedName>
        <fullName evidence="1">Uncharacterized protein</fullName>
    </submittedName>
</protein>
<reference evidence="1" key="1">
    <citation type="submission" date="2025-08" db="UniProtKB">
        <authorList>
            <consortium name="Ensembl"/>
        </authorList>
    </citation>
    <scope>IDENTIFICATION</scope>
</reference>
<dbReference type="Proteomes" id="UP000694420">
    <property type="component" value="Unplaced"/>
</dbReference>
<evidence type="ECO:0000313" key="2">
    <source>
        <dbReference type="Proteomes" id="UP000694420"/>
    </source>
</evidence>
<proteinExistence type="predicted"/>
<accession>A0A8C7E7Z3</accession>
<evidence type="ECO:0000313" key="1">
    <source>
        <dbReference type="Ensembl" id="ENSNPEP00000000543.1"/>
    </source>
</evidence>
<sequence length="74" mass="8333">MQAGQASWKANCRRSSKTLGYFLFKPRDPIPCSAWVNCDATLPWTAQSNSHLHEEPAKLDRIRPGAFYSHFAPA</sequence>
<dbReference type="Ensembl" id="ENSNPET00000000554.1">
    <property type="protein sequence ID" value="ENSNPEP00000000543.1"/>
    <property type="gene ID" value="ENSNPEG00000000471.1"/>
</dbReference>
<name>A0A8C7E7Z3_NOTPE</name>
<reference evidence="1" key="2">
    <citation type="submission" date="2025-09" db="UniProtKB">
        <authorList>
            <consortium name="Ensembl"/>
        </authorList>
    </citation>
    <scope>IDENTIFICATION</scope>
</reference>
<organism evidence="1 2">
    <name type="scientific">Nothoprocta perdicaria</name>
    <name type="common">Chilean tinamou</name>
    <name type="synonym">Crypturus perdicarius</name>
    <dbReference type="NCBI Taxonomy" id="30464"/>
    <lineage>
        <taxon>Eukaryota</taxon>
        <taxon>Metazoa</taxon>
        <taxon>Chordata</taxon>
        <taxon>Craniata</taxon>
        <taxon>Vertebrata</taxon>
        <taxon>Euteleostomi</taxon>
        <taxon>Archelosauria</taxon>
        <taxon>Archosauria</taxon>
        <taxon>Dinosauria</taxon>
        <taxon>Saurischia</taxon>
        <taxon>Theropoda</taxon>
        <taxon>Coelurosauria</taxon>
        <taxon>Aves</taxon>
        <taxon>Palaeognathae</taxon>
        <taxon>Tinamiformes</taxon>
        <taxon>Tinamidae</taxon>
        <taxon>Nothoprocta</taxon>
    </lineage>
</organism>
<keyword evidence="2" id="KW-1185">Reference proteome</keyword>